<dbReference type="EMBL" id="LR590464">
    <property type="protein sequence ID" value="VTP83430.1"/>
    <property type="molecule type" value="Genomic_DNA"/>
</dbReference>
<proteinExistence type="predicted"/>
<accession>A0A4U9J078</accession>
<reference evidence="1 2" key="1">
    <citation type="submission" date="2019-05" db="EMBL/GenBank/DDBJ databases">
        <authorList>
            <consortium name="Pathogen Informatics"/>
        </authorList>
    </citation>
    <scope>NUCLEOTIDE SEQUENCE [LARGE SCALE GENOMIC DNA]</scope>
    <source>
        <strain evidence="1 2">NCTC13032</strain>
    </source>
</reference>
<name>A0A4U9J078_9ENTR</name>
<evidence type="ECO:0000313" key="2">
    <source>
        <dbReference type="Proteomes" id="UP000310719"/>
    </source>
</evidence>
<organism evidence="1 2">
    <name type="scientific">Leclercia adecarboxylata</name>
    <dbReference type="NCBI Taxonomy" id="83655"/>
    <lineage>
        <taxon>Bacteria</taxon>
        <taxon>Pseudomonadati</taxon>
        <taxon>Pseudomonadota</taxon>
        <taxon>Gammaproteobacteria</taxon>
        <taxon>Enterobacterales</taxon>
        <taxon>Enterobacteriaceae</taxon>
        <taxon>Leclercia</taxon>
    </lineage>
</organism>
<sequence>MPAARVDIVIANDITALNKQIIVCLQYHGVAAEQGPLCGLTVDHIVGGHGLFRQRAAAASRFMVRLKFAAFSGAVMEISRSCTHAELVTRLDVGRLGIHVASGYHRNVASAGDLASYLLRDGLLQPVVFIPRQVIAGRGGNGRQFRSRPALSTVWLSLPLFTTCAPVRLRSRPAFSTSLPSSPWT</sequence>
<protein>
    <submittedName>
        <fullName evidence="1">Uncharacterized protein</fullName>
    </submittedName>
</protein>
<evidence type="ECO:0000313" key="1">
    <source>
        <dbReference type="EMBL" id="VTP83430.1"/>
    </source>
</evidence>
<gene>
    <name evidence="1" type="ORF">NCTC13032_07344</name>
</gene>
<dbReference type="AlphaFoldDB" id="A0A4U9J078"/>
<dbReference type="Proteomes" id="UP000310719">
    <property type="component" value="Chromosome"/>
</dbReference>